<proteinExistence type="predicted"/>
<organism evidence="1">
    <name type="scientific">gut metagenome</name>
    <dbReference type="NCBI Taxonomy" id="749906"/>
    <lineage>
        <taxon>unclassified sequences</taxon>
        <taxon>metagenomes</taxon>
        <taxon>organismal metagenomes</taxon>
    </lineage>
</organism>
<evidence type="ECO:0000313" key="1">
    <source>
        <dbReference type="EMBL" id="EJW97962.1"/>
    </source>
</evidence>
<protein>
    <submittedName>
        <fullName evidence="1">Uncharacterized protein</fullName>
    </submittedName>
</protein>
<comment type="caution">
    <text evidence="1">The sequence shown here is derived from an EMBL/GenBank/DDBJ whole genome shotgun (WGS) entry which is preliminary data.</text>
</comment>
<sequence>MLPSAPHWGHVPAAVRRFVRFPDESRHSHSCSKHRYSHSHSTHRHSHSHCCTRDRPHGLSGSSTNYKGTYFKAKEIYNAQKNNHNRAAKAPPNTVNPQSIQSQQLPCCLSFSSKQEAATALAYRATTGCIPNKPIRNPPNRCFHRLLSLKKSITVPITILSLILKKFDRLRRYLNTF</sequence>
<dbReference type="EMBL" id="AMCI01004505">
    <property type="protein sequence ID" value="EJW97962.1"/>
    <property type="molecule type" value="Genomic_DNA"/>
</dbReference>
<reference evidence="1" key="1">
    <citation type="journal article" date="2012" name="PLoS ONE">
        <title>Gene sets for utilization of primary and secondary nutrition supplies in the distal gut of endangered iberian lynx.</title>
        <authorList>
            <person name="Alcaide M."/>
            <person name="Messina E."/>
            <person name="Richter M."/>
            <person name="Bargiela R."/>
            <person name="Peplies J."/>
            <person name="Huws S.A."/>
            <person name="Newbold C.J."/>
            <person name="Golyshin P.N."/>
            <person name="Simon M.A."/>
            <person name="Lopez G."/>
            <person name="Yakimov M.M."/>
            <person name="Ferrer M."/>
        </authorList>
    </citation>
    <scope>NUCLEOTIDE SEQUENCE</scope>
</reference>
<gene>
    <name evidence="1" type="ORF">EVA_13932</name>
</gene>
<name>J9G846_9ZZZZ</name>
<dbReference type="AlphaFoldDB" id="J9G846"/>
<accession>J9G846</accession>